<protein>
    <recommendedName>
        <fullName evidence="3">Queuine tRNA-ribosyltransferase</fullName>
    </recommendedName>
</protein>
<dbReference type="Proteomes" id="UP000203343">
    <property type="component" value="Segment"/>
</dbReference>
<sequence length="294" mass="35517">MRNIIFEFDHRLENNYGFIYLVNQLNFTKKYPKYLQYKKFYVDSGGFQISSGKIKLTLEDVLEKYKFIEQNTNPIAFFSLDYPSVFSPLDRRNFEFFEKLYTSLETEVIPVVHIYPKREVDEALDFYKQYTQKIAFGGFVASSKKKMLDDAVYVLEYVRRHTTWLHLFGVPGARNVFFCEYVTQCDTSTHIHLMSERRILLPDGKDISIYDDKFRQNYEKIIFLLLDAPFKRKLNFYDNLDLMLANMWLLTKIDPRKDNKRYYLYQEIRKLSDDEIWERIKNNFKKQSNLEEFP</sequence>
<proteinExistence type="predicted"/>
<name>B6EFC0_9VIRU</name>
<dbReference type="Gene3D" id="3.20.20.105">
    <property type="entry name" value="Queuine tRNA-ribosyltransferase-like"/>
    <property type="match status" value="1"/>
</dbReference>
<organism evidence="1 2">
    <name type="scientific">Stygiolobus rod-shaped virus</name>
    <dbReference type="NCBI Taxonomy" id="537009"/>
    <lineage>
        <taxon>Viruses</taxon>
        <taxon>Adnaviria</taxon>
        <taxon>Zilligvirae</taxon>
        <taxon>Taleaviricota</taxon>
        <taxon>Tokiviricetes</taxon>
        <taxon>Ligamenvirales</taxon>
        <taxon>Rudiviridae</taxon>
        <taxon>Azorudivirus</taxon>
        <taxon>Azorudivirus furnasense</taxon>
        <taxon>Azorudivirus SRV</taxon>
    </lineage>
</organism>
<dbReference type="SUPFAM" id="SSF51713">
    <property type="entry name" value="tRNA-guanine transglycosylase"/>
    <property type="match status" value="1"/>
</dbReference>
<dbReference type="GeneID" id="20964527"/>
<accession>B6EFC0</accession>
<dbReference type="EMBL" id="FM164764">
    <property type="protein sequence ID" value="CAQ58455.1"/>
    <property type="molecule type" value="Genomic_DNA"/>
</dbReference>
<dbReference type="KEGG" id="vg:20964527"/>
<dbReference type="OrthoDB" id="7085at10239"/>
<dbReference type="RefSeq" id="YP_009094239.1">
    <property type="nucleotide sequence ID" value="NC_025375.1"/>
</dbReference>
<evidence type="ECO:0000313" key="1">
    <source>
        <dbReference type="EMBL" id="CAQ58455.1"/>
    </source>
</evidence>
<keyword evidence="2" id="KW-1185">Reference proteome</keyword>
<evidence type="ECO:0008006" key="3">
    <source>
        <dbReference type="Google" id="ProtNLM"/>
    </source>
</evidence>
<reference evidence="1 2" key="1">
    <citation type="journal article" date="2008" name="J. Bacteriol.">
        <title>SRV, a new viral isolate from Stygiolobus and general properties of the crenarchaeal rudiviruses and their virus-host interactions.</title>
        <authorList>
            <person name="Vestergaard G."/>
            <person name="Shah S.A."/>
            <person name="Bize A."/>
            <person name="Reitberger W."/>
            <person name="Reuter M."/>
            <person name="Phan H."/>
            <person name="Briegel A."/>
            <person name="Rachel R."/>
            <person name="Garrett R.A."/>
            <person name="Prangishvili D."/>
        </authorList>
    </citation>
    <scope>NUCLEOTIDE SEQUENCE [LARGE SCALE GENOMIC DNA]</scope>
</reference>
<evidence type="ECO:0000313" key="2">
    <source>
        <dbReference type="Proteomes" id="UP000203343"/>
    </source>
</evidence>
<dbReference type="InterPro" id="IPR036511">
    <property type="entry name" value="TGT-like_sf"/>
</dbReference>
<dbReference type="GO" id="GO:0006400">
    <property type="term" value="P:tRNA modification"/>
    <property type="evidence" value="ECO:0007669"/>
    <property type="project" value="InterPro"/>
</dbReference>